<name>A0A6J5T8M4_9CAUD</name>
<accession>A0A6J5T8M4</accession>
<reference evidence="1" key="1">
    <citation type="submission" date="2020-05" db="EMBL/GenBank/DDBJ databases">
        <authorList>
            <person name="Chiriac C."/>
            <person name="Salcher M."/>
            <person name="Ghai R."/>
            <person name="Kavagutti S V."/>
        </authorList>
    </citation>
    <scope>NUCLEOTIDE SEQUENCE</scope>
</reference>
<dbReference type="EMBL" id="LR797819">
    <property type="protein sequence ID" value="CAB4241030.1"/>
    <property type="molecule type" value="Genomic_DNA"/>
</dbReference>
<gene>
    <name evidence="1" type="ORF">UFOVP56_53</name>
</gene>
<proteinExistence type="predicted"/>
<sequence>MTDTEINKALALAIGYTSDRVRSVHGWVQVSNDDSRRDGPMPYNSWQRFDHTDPKTIWPIAEKYDCFPRRSSDMHTDWWTVELYGQYSDANSAAKAVALAVIQMHKDTTK</sequence>
<evidence type="ECO:0000313" key="1">
    <source>
        <dbReference type="EMBL" id="CAB4241030.1"/>
    </source>
</evidence>
<protein>
    <submittedName>
        <fullName evidence="1">Uncharacterized protein</fullName>
    </submittedName>
</protein>
<organism evidence="1">
    <name type="scientific">uncultured Caudovirales phage</name>
    <dbReference type="NCBI Taxonomy" id="2100421"/>
    <lineage>
        <taxon>Viruses</taxon>
        <taxon>Duplodnaviria</taxon>
        <taxon>Heunggongvirae</taxon>
        <taxon>Uroviricota</taxon>
        <taxon>Caudoviricetes</taxon>
        <taxon>Peduoviridae</taxon>
        <taxon>Maltschvirus</taxon>
        <taxon>Maltschvirus maltsch</taxon>
    </lineage>
</organism>